<evidence type="ECO:0000313" key="4">
    <source>
        <dbReference type="EMBL" id="KAE9086485.1"/>
    </source>
</evidence>
<dbReference type="EMBL" id="QXFZ01001984">
    <property type="protein sequence ID" value="KAE9082326.1"/>
    <property type="molecule type" value="Genomic_DNA"/>
</dbReference>
<dbReference type="Proteomes" id="UP000429523">
    <property type="component" value="Unassembled WGS sequence"/>
</dbReference>
<dbReference type="AlphaFoldDB" id="A0A6A4C8H3"/>
<evidence type="ECO:0000313" key="3">
    <source>
        <dbReference type="EMBL" id="KAE9082326.1"/>
    </source>
</evidence>
<evidence type="ECO:0000313" key="12">
    <source>
        <dbReference type="Proteomes" id="UP000440732"/>
    </source>
</evidence>
<evidence type="ECO:0000313" key="2">
    <source>
        <dbReference type="EMBL" id="KAE8984230.1"/>
    </source>
</evidence>
<dbReference type="Proteomes" id="UP000437068">
    <property type="component" value="Unassembled WGS sequence"/>
</dbReference>
<evidence type="ECO:0000313" key="13">
    <source>
        <dbReference type="Proteomes" id="UP000441208"/>
    </source>
</evidence>
<dbReference type="Proteomes" id="UP000488956">
    <property type="component" value="Unassembled WGS sequence"/>
</dbReference>
<keyword evidence="10" id="KW-1185">Reference proteome</keyword>
<dbReference type="EMBL" id="QXGB01001989">
    <property type="protein sequence ID" value="KAE9182880.1"/>
    <property type="molecule type" value="Genomic_DNA"/>
</dbReference>
<dbReference type="Proteomes" id="UP000440732">
    <property type="component" value="Unassembled WGS sequence"/>
</dbReference>
<comment type="caution">
    <text evidence="8">The sequence shown here is derived from an EMBL/GenBank/DDBJ whole genome shotgun (WGS) entry which is preliminary data.</text>
</comment>
<evidence type="ECO:0000313" key="15">
    <source>
        <dbReference type="Proteomes" id="UP000476176"/>
    </source>
</evidence>
<sequence length="46" mass="4952">MADKQMEVWSVFWEVITAEVAARMQVAVLSAVPPARSSSSLMGNAV</sequence>
<evidence type="ECO:0000313" key="11">
    <source>
        <dbReference type="Proteomes" id="UP000437068"/>
    </source>
</evidence>
<organism evidence="8 11">
    <name type="scientific">Phytophthora fragariae</name>
    <dbReference type="NCBI Taxonomy" id="53985"/>
    <lineage>
        <taxon>Eukaryota</taxon>
        <taxon>Sar</taxon>
        <taxon>Stramenopiles</taxon>
        <taxon>Oomycota</taxon>
        <taxon>Peronosporomycetes</taxon>
        <taxon>Peronosporales</taxon>
        <taxon>Peronosporaceae</taxon>
        <taxon>Phytophthora</taxon>
    </lineage>
</organism>
<dbReference type="Proteomes" id="UP000441208">
    <property type="component" value="Unassembled WGS sequence"/>
</dbReference>
<evidence type="ECO:0000313" key="6">
    <source>
        <dbReference type="EMBL" id="KAE9182880.1"/>
    </source>
</evidence>
<protein>
    <submittedName>
        <fullName evidence="8">Uncharacterized protein</fullName>
    </submittedName>
</protein>
<dbReference type="Proteomes" id="UP000460718">
    <property type="component" value="Unassembled WGS sequence"/>
</dbReference>
<dbReference type="EMBL" id="QXGC01001959">
    <property type="protein sequence ID" value="KAE9193092.1"/>
    <property type="molecule type" value="Genomic_DNA"/>
</dbReference>
<evidence type="ECO:0000313" key="14">
    <source>
        <dbReference type="Proteomes" id="UP000460718"/>
    </source>
</evidence>
<dbReference type="Proteomes" id="UP000476176">
    <property type="component" value="Unassembled WGS sequence"/>
</dbReference>
<dbReference type="EMBL" id="QXFX01001677">
    <property type="protein sequence ID" value="KAE9086485.1"/>
    <property type="molecule type" value="Genomic_DNA"/>
</dbReference>
<reference evidence="9 10" key="1">
    <citation type="submission" date="2018-08" db="EMBL/GenBank/DDBJ databases">
        <title>Genomic investigation of the strawberry pathogen Phytophthora fragariae indicates pathogenicity is determined by transcriptional variation in three key races.</title>
        <authorList>
            <person name="Adams T.M."/>
            <person name="Armitage A.D."/>
            <person name="Sobczyk M.K."/>
            <person name="Bates H.J."/>
            <person name="Dunwell J.M."/>
            <person name="Nellist C.F."/>
            <person name="Harrison R.J."/>
        </authorList>
    </citation>
    <scope>NUCLEOTIDE SEQUENCE [LARGE SCALE GENOMIC DNA]</scope>
    <source>
        <strain evidence="8 11">A4</strain>
        <strain evidence="7 15">BC-23</strain>
        <strain evidence="6 10">NOV-27</strain>
        <strain evidence="5 12">NOV-5</strain>
        <strain evidence="3 13">NOV-71</strain>
        <strain evidence="1 9">NOV-9</strain>
        <strain evidence="4 16">ONT-3</strain>
        <strain evidence="2 14">SCRP245</strain>
    </source>
</reference>
<evidence type="ECO:0000313" key="7">
    <source>
        <dbReference type="EMBL" id="KAE9193092.1"/>
    </source>
</evidence>
<evidence type="ECO:0000313" key="16">
    <source>
        <dbReference type="Proteomes" id="UP000488956"/>
    </source>
</evidence>
<evidence type="ECO:0000313" key="5">
    <source>
        <dbReference type="EMBL" id="KAE9106378.1"/>
    </source>
</evidence>
<name>A0A6A4C8H3_9STRA</name>
<evidence type="ECO:0000313" key="10">
    <source>
        <dbReference type="Proteomes" id="UP000433483"/>
    </source>
</evidence>
<evidence type="ECO:0000313" key="1">
    <source>
        <dbReference type="EMBL" id="KAE8926672.1"/>
    </source>
</evidence>
<evidence type="ECO:0000313" key="8">
    <source>
        <dbReference type="EMBL" id="KAE9286564.1"/>
    </source>
</evidence>
<proteinExistence type="predicted"/>
<dbReference type="Proteomes" id="UP000433483">
    <property type="component" value="Unassembled WGS sequence"/>
</dbReference>
<evidence type="ECO:0000313" key="9">
    <source>
        <dbReference type="Proteomes" id="UP000429523"/>
    </source>
</evidence>
<dbReference type="EMBL" id="QXGF01001996">
    <property type="protein sequence ID" value="KAE8926672.1"/>
    <property type="molecule type" value="Genomic_DNA"/>
</dbReference>
<gene>
    <name evidence="8" type="ORF">PF001_g21387</name>
    <name evidence="7" type="ORF">PF004_g21123</name>
    <name evidence="6" type="ORF">PF005_g22311</name>
    <name evidence="5" type="ORF">PF006_g21386</name>
    <name evidence="3" type="ORF">PF007_g22341</name>
    <name evidence="1" type="ORF">PF009_g23146</name>
    <name evidence="4" type="ORF">PF010_g20066</name>
    <name evidence="2" type="ORF">PF011_g20858</name>
</gene>
<dbReference type="EMBL" id="QXFW01001917">
    <property type="protein sequence ID" value="KAE8984230.1"/>
    <property type="molecule type" value="Genomic_DNA"/>
</dbReference>
<accession>A0A6A4C8H3</accession>
<dbReference type="EMBL" id="QXGA01001969">
    <property type="protein sequence ID" value="KAE9106378.1"/>
    <property type="molecule type" value="Genomic_DNA"/>
</dbReference>
<dbReference type="EMBL" id="QXGE01001945">
    <property type="protein sequence ID" value="KAE9286564.1"/>
    <property type="molecule type" value="Genomic_DNA"/>
</dbReference>